<dbReference type="GO" id="GO:0000166">
    <property type="term" value="F:nucleotide binding"/>
    <property type="evidence" value="ECO:0007669"/>
    <property type="project" value="InterPro"/>
</dbReference>
<dbReference type="InterPro" id="IPR036291">
    <property type="entry name" value="NAD(P)-bd_dom_sf"/>
</dbReference>
<name>A0A097I580_ACIBA</name>
<dbReference type="Gene3D" id="3.30.360.10">
    <property type="entry name" value="Dihydrodipicolinate Reductase, domain 2"/>
    <property type="match status" value="1"/>
</dbReference>
<reference evidence="2" key="1">
    <citation type="submission" date="2014-10" db="EMBL/GenBank/DDBJ databases">
        <title>Acinetaminic acid - a novel nonulosonic acid found in the capsule of an Acinetobacter baumannii isolate.</title>
        <authorList>
            <person name="Kenyon J.J."/>
            <person name="Marzaioli A.M."/>
            <person name="De Castro C."/>
            <person name="Hall R.M."/>
        </authorList>
    </citation>
    <scope>NUCLEOTIDE SEQUENCE</scope>
    <source>
        <strain evidence="2">D36</strain>
    </source>
</reference>
<dbReference type="SUPFAM" id="SSF51735">
    <property type="entry name" value="NAD(P)-binding Rossmann-fold domains"/>
    <property type="match status" value="1"/>
</dbReference>
<dbReference type="Pfam" id="PF01408">
    <property type="entry name" value="GFO_IDH_MocA"/>
    <property type="match status" value="1"/>
</dbReference>
<dbReference type="InterPro" id="IPR000683">
    <property type="entry name" value="Gfo/Idh/MocA-like_OxRdtase_N"/>
</dbReference>
<dbReference type="Gene3D" id="3.40.50.720">
    <property type="entry name" value="NAD(P)-binding Rossmann-like Domain"/>
    <property type="match status" value="1"/>
</dbReference>
<dbReference type="AlphaFoldDB" id="A0A097I580"/>
<dbReference type="EMBL" id="JN107991">
    <property type="protein sequence ID" value="AIT56354.1"/>
    <property type="molecule type" value="Genomic_DNA"/>
</dbReference>
<evidence type="ECO:0000259" key="1">
    <source>
        <dbReference type="Pfam" id="PF01408"/>
    </source>
</evidence>
<accession>A0A097I580</accession>
<sequence length="308" mass="35661">MLKLLRLGIIGYSPKNGHPYSFSSILNGYNREAYLKTEWLGILNYLEKREQDEIASLDARVTHIWTQSLDLSKQIARCSKIDHVVSNYQDMIGYIDGVIIARDDYEIHKEIAQCFLEENIPVLIDKPLTLSKEELQWYKPFFDKGLIMSCSGFRYCRELDDVRENLEKFGDIKLIRAAVINDWEKYGIHMLDATLGILDIDIIDINCIKHNSYDSYFLYCSDNLTVQIDTLGSNILAFSYEIFGTKKCEKFEIRDNFTSFKRMLGCFIDQIKTKEPAISWDNMSKSISTLITGVNARNTASRIKVIYE</sequence>
<feature type="domain" description="Gfo/Idh/MocA-like oxidoreductase N-terminal" evidence="1">
    <location>
        <begin position="58"/>
        <end position="136"/>
    </location>
</feature>
<gene>
    <name evidence="2" type="primary">aciC</name>
</gene>
<evidence type="ECO:0000313" key="2">
    <source>
        <dbReference type="EMBL" id="AIT56354.1"/>
    </source>
</evidence>
<proteinExistence type="predicted"/>
<organism evidence="2">
    <name type="scientific">Acinetobacter baumannii</name>
    <dbReference type="NCBI Taxonomy" id="470"/>
    <lineage>
        <taxon>Bacteria</taxon>
        <taxon>Pseudomonadati</taxon>
        <taxon>Pseudomonadota</taxon>
        <taxon>Gammaproteobacteria</taxon>
        <taxon>Moraxellales</taxon>
        <taxon>Moraxellaceae</taxon>
        <taxon>Acinetobacter</taxon>
        <taxon>Acinetobacter calcoaceticus/baumannii complex</taxon>
    </lineage>
</organism>
<protein>
    <submittedName>
        <fullName evidence="2">AciC</fullName>
    </submittedName>
</protein>